<evidence type="ECO:0000313" key="3">
    <source>
        <dbReference type="EMBL" id="CAI2377539.1"/>
    </source>
</evidence>
<keyword evidence="1" id="KW-0175">Coiled coil</keyword>
<feature type="region of interest" description="Disordered" evidence="2">
    <location>
        <begin position="37"/>
        <end position="78"/>
    </location>
</feature>
<accession>A0AAD2D1K9</accession>
<sequence>MNKKKLDGGIDISIESLNGTQSPIKLNSDSKKVLKKGQVINTEDSDKSSISEDQSETNNRISSLTSNSSKRNKKTKKNKYIAELQNQIQETKDRAIQSLVEKEKSFMKERQEFKRVQNKLLKEINSLKNSLQNNENEFPVGGSGYNMFGSEEKILQNQIKELKIERDNTVKKLTLDFQTLMAKYEDDVSYYKDMMENIPRKSVETVGPEFIQTQSSQNQVSLKILDELKDNEEHYLKEQKMFQRKITELEEKVEEYKNMEEPRESMTLSMNDFLKKESMITKLQKENKQLNKNISDLEQDIEFKTDEISILEEDLAKESNLVAQLHQKVDDLSCKLTKSEKELKQSMEDLENERIDYKNSVINLEKELTNTKDIYETEISQLRVNVKTKESALKSLNEQFGEEDFDKSIDGIGSISKSDLSGSLFDELGGESSTRSMSIVPKGYKIHICKLKKKLKHIEDKCRGFKAEVSKLKEDKAQLESKLDILEKQDGDHQNKIQELDKMHQKEIKSLQNRARAAFAEIQNLKKKNVVTSNNKDKEVHKLEARIADQQTIIDALNSQNKMSEDDLMTRNLKWAQENNELTCQLMEVEKQLIESKLHMANLASMNDRLKHSNNEKKKKIKELNYYLHKYNIEAPAARNETAGSS</sequence>
<dbReference type="EMBL" id="CAMPGE010019188">
    <property type="protein sequence ID" value="CAI2377539.1"/>
    <property type="molecule type" value="Genomic_DNA"/>
</dbReference>
<evidence type="ECO:0000313" key="4">
    <source>
        <dbReference type="Proteomes" id="UP001295684"/>
    </source>
</evidence>
<reference evidence="3" key="1">
    <citation type="submission" date="2023-07" db="EMBL/GenBank/DDBJ databases">
        <authorList>
            <consortium name="AG Swart"/>
            <person name="Singh M."/>
            <person name="Singh A."/>
            <person name="Seah K."/>
            <person name="Emmerich C."/>
        </authorList>
    </citation>
    <scope>NUCLEOTIDE SEQUENCE</scope>
    <source>
        <strain evidence="3">DP1</strain>
    </source>
</reference>
<feature type="coiled-coil region" evidence="1">
    <location>
        <begin position="225"/>
        <end position="399"/>
    </location>
</feature>
<dbReference type="Proteomes" id="UP001295684">
    <property type="component" value="Unassembled WGS sequence"/>
</dbReference>
<protein>
    <submittedName>
        <fullName evidence="3">Uncharacterized protein</fullName>
    </submittedName>
</protein>
<organism evidence="3 4">
    <name type="scientific">Euplotes crassus</name>
    <dbReference type="NCBI Taxonomy" id="5936"/>
    <lineage>
        <taxon>Eukaryota</taxon>
        <taxon>Sar</taxon>
        <taxon>Alveolata</taxon>
        <taxon>Ciliophora</taxon>
        <taxon>Intramacronucleata</taxon>
        <taxon>Spirotrichea</taxon>
        <taxon>Hypotrichia</taxon>
        <taxon>Euplotida</taxon>
        <taxon>Euplotidae</taxon>
        <taxon>Moneuplotes</taxon>
    </lineage>
</organism>
<proteinExistence type="predicted"/>
<dbReference type="AlphaFoldDB" id="A0AAD2D1K9"/>
<name>A0AAD2D1K9_EUPCR</name>
<evidence type="ECO:0000256" key="1">
    <source>
        <dbReference type="SAM" id="Coils"/>
    </source>
</evidence>
<keyword evidence="4" id="KW-1185">Reference proteome</keyword>
<evidence type="ECO:0000256" key="2">
    <source>
        <dbReference type="SAM" id="MobiDB-lite"/>
    </source>
</evidence>
<feature type="compositionally biased region" description="Low complexity" evidence="2">
    <location>
        <begin position="57"/>
        <end position="69"/>
    </location>
</feature>
<feature type="coiled-coil region" evidence="1">
    <location>
        <begin position="455"/>
        <end position="623"/>
    </location>
</feature>
<comment type="caution">
    <text evidence="3">The sequence shown here is derived from an EMBL/GenBank/DDBJ whole genome shotgun (WGS) entry which is preliminary data.</text>
</comment>
<gene>
    <name evidence="3" type="ORF">ECRASSUSDP1_LOCUS18927</name>
</gene>